<accession>A0A6J7WT23</accession>
<dbReference type="PROSITE" id="PS50966">
    <property type="entry name" value="ZF_SWIM"/>
    <property type="match status" value="1"/>
</dbReference>
<proteinExistence type="predicted"/>
<feature type="domain" description="SWIM-type" evidence="1">
    <location>
        <begin position="92"/>
        <end position="117"/>
    </location>
</feature>
<sequence length="123" mass="13744">MLVKIRNPLYDKRHLYAAGVQKEFRIVEGELIATPKWVDYPAITVKTGVGRYDFSIIDKATIVEVIGETVDLSVSKPKFKVIEVTGSKGDIYTVTVGDKHSSCTCHAFQFRKTCKHIREAVAA</sequence>
<protein>
    <submittedName>
        <fullName evidence="2">Zinc finger, SWIM-type</fullName>
    </submittedName>
</protein>
<evidence type="ECO:0000313" key="2">
    <source>
        <dbReference type="EMBL" id="CAB5221106.1"/>
    </source>
</evidence>
<name>A0A6J7WT23_9CAUD</name>
<gene>
    <name evidence="2" type="ORF">UFOVP245_73</name>
</gene>
<dbReference type="Pfam" id="PF04434">
    <property type="entry name" value="SWIM"/>
    <property type="match status" value="1"/>
</dbReference>
<dbReference type="GO" id="GO:0008270">
    <property type="term" value="F:zinc ion binding"/>
    <property type="evidence" value="ECO:0007669"/>
    <property type="project" value="InterPro"/>
</dbReference>
<reference evidence="2" key="1">
    <citation type="submission" date="2020-05" db="EMBL/GenBank/DDBJ databases">
        <authorList>
            <person name="Chiriac C."/>
            <person name="Salcher M."/>
            <person name="Ghai R."/>
            <person name="Kavagutti S V."/>
        </authorList>
    </citation>
    <scope>NUCLEOTIDE SEQUENCE</scope>
</reference>
<evidence type="ECO:0000259" key="1">
    <source>
        <dbReference type="PROSITE" id="PS50966"/>
    </source>
</evidence>
<dbReference type="InterPro" id="IPR007527">
    <property type="entry name" value="Znf_SWIM"/>
</dbReference>
<organism evidence="2">
    <name type="scientific">uncultured Caudovirales phage</name>
    <dbReference type="NCBI Taxonomy" id="2100421"/>
    <lineage>
        <taxon>Viruses</taxon>
        <taxon>Duplodnaviria</taxon>
        <taxon>Heunggongvirae</taxon>
        <taxon>Uroviricota</taxon>
        <taxon>Caudoviricetes</taxon>
        <taxon>Peduoviridae</taxon>
        <taxon>Maltschvirus</taxon>
        <taxon>Maltschvirus maltsch</taxon>
    </lineage>
</organism>
<dbReference type="EMBL" id="LR798287">
    <property type="protein sequence ID" value="CAB5221106.1"/>
    <property type="molecule type" value="Genomic_DNA"/>
</dbReference>